<reference evidence="1" key="1">
    <citation type="submission" date="2020-03" db="EMBL/GenBank/DDBJ databases">
        <title>A transcriptome and proteome of the tick Rhipicephalus microplus shaped by the genetic composition of its hosts and developmental stage.</title>
        <authorList>
            <person name="Garcia G.R."/>
            <person name="Ribeiro J.M.C."/>
            <person name="Maruyama S.R."/>
            <person name="Gardinasse L.G."/>
            <person name="Nelson K."/>
            <person name="Ferreira B.R."/>
            <person name="Andrade T.G."/>
            <person name="Santos I.K.F.M."/>
        </authorList>
    </citation>
    <scope>NUCLEOTIDE SEQUENCE</scope>
    <source>
        <strain evidence="1">NSGR</strain>
        <tissue evidence="1">Salivary glands</tissue>
    </source>
</reference>
<protein>
    <submittedName>
        <fullName evidence="1">Uncharacterized protein</fullName>
    </submittedName>
</protein>
<evidence type="ECO:0000313" key="1">
    <source>
        <dbReference type="EMBL" id="NIE49645.1"/>
    </source>
</evidence>
<organism evidence="1">
    <name type="scientific">Rhipicephalus microplus</name>
    <name type="common">Cattle tick</name>
    <name type="synonym">Boophilus microplus</name>
    <dbReference type="NCBI Taxonomy" id="6941"/>
    <lineage>
        <taxon>Eukaryota</taxon>
        <taxon>Metazoa</taxon>
        <taxon>Ecdysozoa</taxon>
        <taxon>Arthropoda</taxon>
        <taxon>Chelicerata</taxon>
        <taxon>Arachnida</taxon>
        <taxon>Acari</taxon>
        <taxon>Parasitiformes</taxon>
        <taxon>Ixodida</taxon>
        <taxon>Ixodoidea</taxon>
        <taxon>Ixodidae</taxon>
        <taxon>Rhipicephalinae</taxon>
        <taxon>Rhipicephalus</taxon>
        <taxon>Boophilus</taxon>
    </lineage>
</organism>
<proteinExistence type="predicted"/>
<accession>A0A6G5AF73</accession>
<dbReference type="EMBL" id="GIKN01007372">
    <property type="protein sequence ID" value="NIE49645.1"/>
    <property type="molecule type" value="Transcribed_RNA"/>
</dbReference>
<sequence>MSRLPTVREKISMIPAICYVILCDAITNINLYSPCISDTCVRRNISCKNESNKQPKYMSKKIMFISVIILVGARYKNYHSMQISNFKNLGDILTTCARKAYCNIICITSSKICSIRHDARKFSVAFHSSECAWS</sequence>
<name>A0A6G5AF73_RHIMP</name>
<dbReference type="AlphaFoldDB" id="A0A6G5AF73"/>